<feature type="domain" description="CCHC-type" evidence="3">
    <location>
        <begin position="177"/>
        <end position="190"/>
    </location>
</feature>
<evidence type="ECO:0000256" key="1">
    <source>
        <dbReference type="PROSITE-ProRule" id="PRU00047"/>
    </source>
</evidence>
<dbReference type="AlphaFoldDB" id="A0A6A6L0H2"/>
<reference evidence="4 5" key="1">
    <citation type="journal article" date="2020" name="Mol. Plant">
        <title>The Chromosome-Based Rubber Tree Genome Provides New Insights into Spurge Genome Evolution and Rubber Biosynthesis.</title>
        <authorList>
            <person name="Liu J."/>
            <person name="Shi C."/>
            <person name="Shi C.C."/>
            <person name="Li W."/>
            <person name="Zhang Q.J."/>
            <person name="Zhang Y."/>
            <person name="Li K."/>
            <person name="Lu H.F."/>
            <person name="Shi C."/>
            <person name="Zhu S.T."/>
            <person name="Xiao Z.Y."/>
            <person name="Nan H."/>
            <person name="Yue Y."/>
            <person name="Zhu X.G."/>
            <person name="Wu Y."/>
            <person name="Hong X.N."/>
            <person name="Fan G.Y."/>
            <person name="Tong Y."/>
            <person name="Zhang D."/>
            <person name="Mao C.L."/>
            <person name="Liu Y.L."/>
            <person name="Hao S.J."/>
            <person name="Liu W.Q."/>
            <person name="Lv M.Q."/>
            <person name="Zhang H.B."/>
            <person name="Liu Y."/>
            <person name="Hu-Tang G.R."/>
            <person name="Wang J.P."/>
            <person name="Wang J.H."/>
            <person name="Sun Y.H."/>
            <person name="Ni S.B."/>
            <person name="Chen W.B."/>
            <person name="Zhang X.C."/>
            <person name="Jiao Y.N."/>
            <person name="Eichler E.E."/>
            <person name="Li G.H."/>
            <person name="Liu X."/>
            <person name="Gao L.Z."/>
        </authorList>
    </citation>
    <scope>NUCLEOTIDE SEQUENCE [LARGE SCALE GENOMIC DNA]</scope>
    <source>
        <strain evidence="5">cv. GT1</strain>
        <tissue evidence="4">Leaf</tissue>
    </source>
</reference>
<feature type="region of interest" description="Disordered" evidence="2">
    <location>
        <begin position="1"/>
        <end position="25"/>
    </location>
</feature>
<dbReference type="InterPro" id="IPR040256">
    <property type="entry name" value="At4g02000-like"/>
</dbReference>
<evidence type="ECO:0000313" key="4">
    <source>
        <dbReference type="EMBL" id="KAF2293199.1"/>
    </source>
</evidence>
<dbReference type="GO" id="GO:0008270">
    <property type="term" value="F:zinc ion binding"/>
    <property type="evidence" value="ECO:0007669"/>
    <property type="project" value="UniProtKB-KW"/>
</dbReference>
<dbReference type="InterPro" id="IPR001878">
    <property type="entry name" value="Znf_CCHC"/>
</dbReference>
<evidence type="ECO:0000313" key="5">
    <source>
        <dbReference type="Proteomes" id="UP000467840"/>
    </source>
</evidence>
<organism evidence="4 5">
    <name type="scientific">Hevea brasiliensis</name>
    <name type="common">Para rubber tree</name>
    <name type="synonym">Siphonia brasiliensis</name>
    <dbReference type="NCBI Taxonomy" id="3981"/>
    <lineage>
        <taxon>Eukaryota</taxon>
        <taxon>Viridiplantae</taxon>
        <taxon>Streptophyta</taxon>
        <taxon>Embryophyta</taxon>
        <taxon>Tracheophyta</taxon>
        <taxon>Spermatophyta</taxon>
        <taxon>Magnoliopsida</taxon>
        <taxon>eudicotyledons</taxon>
        <taxon>Gunneridae</taxon>
        <taxon>Pentapetalae</taxon>
        <taxon>rosids</taxon>
        <taxon>fabids</taxon>
        <taxon>Malpighiales</taxon>
        <taxon>Euphorbiaceae</taxon>
        <taxon>Crotonoideae</taxon>
        <taxon>Micrandreae</taxon>
        <taxon>Hevea</taxon>
    </lineage>
</organism>
<keyword evidence="1" id="KW-0479">Metal-binding</keyword>
<evidence type="ECO:0000256" key="2">
    <source>
        <dbReference type="SAM" id="MobiDB-lite"/>
    </source>
</evidence>
<dbReference type="PANTHER" id="PTHR31286">
    <property type="entry name" value="GLYCINE-RICH CELL WALL STRUCTURAL PROTEIN 1.8-LIKE"/>
    <property type="match status" value="1"/>
</dbReference>
<keyword evidence="1" id="KW-0862">Zinc</keyword>
<dbReference type="GO" id="GO:0003676">
    <property type="term" value="F:nucleic acid binding"/>
    <property type="evidence" value="ECO:0007669"/>
    <property type="project" value="InterPro"/>
</dbReference>
<dbReference type="EMBL" id="JAAGAX010000014">
    <property type="protein sequence ID" value="KAF2293199.1"/>
    <property type="molecule type" value="Genomic_DNA"/>
</dbReference>
<sequence length="316" mass="35022">MATLSGFLSGDNSQPPGEDANDRGTKRVRFQDDAFKEKLVHILVTKSSDHLMGMDNFCLNEFLKGRGCSYPWVVLGHYLMVRAWNPSFVPKNCFPAKIVAWVQLPGLLVHYYSTTIVHAIGSKLGKVIKVDECTLLANRGKFARIAVELDILKPLYAYYTSEGETLCIKYQNLLDICFKCGKMAHIAAYCVPVNSSPITSVQNEGVHVQALARQLLRILTSNWREIIDKETSIGDKAADKVVSNDASVVPKDKPTDPPSSPIQMEDSLQLFDDGNINMVQESVSSDDEEEYSSADGNDGGGRILNQETVVDHYLED</sequence>
<gene>
    <name evidence="4" type="ORF">GH714_039170</name>
</gene>
<protein>
    <recommendedName>
        <fullName evidence="3">CCHC-type domain-containing protein</fullName>
    </recommendedName>
</protein>
<dbReference type="PROSITE" id="PS50158">
    <property type="entry name" value="ZF_CCHC"/>
    <property type="match status" value="1"/>
</dbReference>
<name>A0A6A6L0H2_HEVBR</name>
<dbReference type="PANTHER" id="PTHR31286:SF99">
    <property type="entry name" value="DUF4283 DOMAIN-CONTAINING PROTEIN"/>
    <property type="match status" value="1"/>
</dbReference>
<feature type="region of interest" description="Disordered" evidence="2">
    <location>
        <begin position="280"/>
        <end position="316"/>
    </location>
</feature>
<evidence type="ECO:0000259" key="3">
    <source>
        <dbReference type="PROSITE" id="PS50158"/>
    </source>
</evidence>
<accession>A0A6A6L0H2</accession>
<dbReference type="Proteomes" id="UP000467840">
    <property type="component" value="Chromosome 13"/>
</dbReference>
<feature type="region of interest" description="Disordered" evidence="2">
    <location>
        <begin position="244"/>
        <end position="265"/>
    </location>
</feature>
<comment type="caution">
    <text evidence="4">The sequence shown here is derived from an EMBL/GenBank/DDBJ whole genome shotgun (WGS) entry which is preliminary data.</text>
</comment>
<keyword evidence="1" id="KW-0863">Zinc-finger</keyword>
<proteinExistence type="predicted"/>
<keyword evidence="5" id="KW-1185">Reference proteome</keyword>